<dbReference type="PROSITE" id="PS50862">
    <property type="entry name" value="AA_TRNA_LIGASE_II"/>
    <property type="match status" value="1"/>
</dbReference>
<keyword evidence="6" id="KW-0030">Aminoacyl-tRNA synthetase</keyword>
<dbReference type="InterPro" id="IPR045864">
    <property type="entry name" value="aa-tRNA-synth_II/BPL/LPL"/>
</dbReference>
<name>A0A383BGL5_9ZZZZ</name>
<organism evidence="11">
    <name type="scientific">marine metagenome</name>
    <dbReference type="NCBI Taxonomy" id="408172"/>
    <lineage>
        <taxon>unclassified sequences</taxon>
        <taxon>metagenomes</taxon>
        <taxon>ecological metagenomes</taxon>
    </lineage>
</organism>
<gene>
    <name evidence="11" type="ORF">METZ01_LOCUS471815</name>
</gene>
<evidence type="ECO:0000256" key="3">
    <source>
        <dbReference type="ARBA" id="ARBA00022741"/>
    </source>
</evidence>
<dbReference type="GO" id="GO:0004827">
    <property type="term" value="F:proline-tRNA ligase activity"/>
    <property type="evidence" value="ECO:0007669"/>
    <property type="project" value="UniProtKB-EC"/>
</dbReference>
<dbReference type="Gene3D" id="3.30.930.10">
    <property type="entry name" value="Bira Bifunctional Protein, Domain 2"/>
    <property type="match status" value="1"/>
</dbReference>
<dbReference type="PRINTS" id="PR01046">
    <property type="entry name" value="TRNASYNTHPRO"/>
</dbReference>
<keyword evidence="4" id="KW-0067">ATP-binding</keyword>
<dbReference type="GO" id="GO:0005829">
    <property type="term" value="C:cytosol"/>
    <property type="evidence" value="ECO:0007669"/>
    <property type="project" value="TreeGrafter"/>
</dbReference>
<dbReference type="GO" id="GO:0006433">
    <property type="term" value="P:prolyl-tRNA aminoacylation"/>
    <property type="evidence" value="ECO:0007669"/>
    <property type="project" value="InterPro"/>
</dbReference>
<dbReference type="PANTHER" id="PTHR42753:SF2">
    <property type="entry name" value="PROLINE--TRNA LIGASE"/>
    <property type="match status" value="1"/>
</dbReference>
<dbReference type="InterPro" id="IPR033730">
    <property type="entry name" value="ProRS_core_prok"/>
</dbReference>
<dbReference type="PANTHER" id="PTHR42753">
    <property type="entry name" value="MITOCHONDRIAL RIBOSOME PROTEIN L39/PROLYL-TRNA LIGASE FAMILY MEMBER"/>
    <property type="match status" value="1"/>
</dbReference>
<dbReference type="InterPro" id="IPR004500">
    <property type="entry name" value="Pro-tRNA-synth_IIa_bac-type"/>
</dbReference>
<dbReference type="SUPFAM" id="SSF55681">
    <property type="entry name" value="Class II aaRS and biotin synthetases"/>
    <property type="match status" value="1"/>
</dbReference>
<feature type="region of interest" description="Disordered" evidence="9">
    <location>
        <begin position="200"/>
        <end position="219"/>
    </location>
</feature>
<feature type="domain" description="Aminoacyl-transfer RNA synthetases class-II family profile" evidence="10">
    <location>
        <begin position="1"/>
        <end position="208"/>
    </location>
</feature>
<dbReference type="InterPro" id="IPR002316">
    <property type="entry name" value="Pro-tRNA-ligase_IIa"/>
</dbReference>
<dbReference type="AlphaFoldDB" id="A0A383BGL5"/>
<dbReference type="Pfam" id="PF00587">
    <property type="entry name" value="tRNA-synt_2b"/>
    <property type="match status" value="1"/>
</dbReference>
<sequence>WLPLGIRILRKVENIVRSEMNNSGAQEILMPMVQPGELWKESERWQKYGKELLIFKDRHEREFCLGPTHEEVITDLCRNEIRSHKELPLIFYQIQTKFRDEIRPRFGVMRSREFLMKDAYSFDLSEEEMDVSYQKMKDTYIKIFNSLGLDYRIVKADSGAIGGSDSEEFHVLADSGEDLLAFSDKSDYAINAELLIKSQDDQDPRSLEGKPSPDGKGKLKIQKGIEVGHIFKLGQKYSESMALKLQ</sequence>
<evidence type="ECO:0000256" key="6">
    <source>
        <dbReference type="ARBA" id="ARBA00023146"/>
    </source>
</evidence>
<dbReference type="CDD" id="cd00779">
    <property type="entry name" value="ProRS_core_prok"/>
    <property type="match status" value="1"/>
</dbReference>
<keyword evidence="3" id="KW-0547">Nucleotide-binding</keyword>
<dbReference type="InterPro" id="IPR050062">
    <property type="entry name" value="Pro-tRNA_synthetase"/>
</dbReference>
<comment type="catalytic activity">
    <reaction evidence="8">
        <text>tRNA(Pro) + L-proline + ATP = L-prolyl-tRNA(Pro) + AMP + diphosphate</text>
        <dbReference type="Rhea" id="RHEA:14305"/>
        <dbReference type="Rhea" id="RHEA-COMP:9700"/>
        <dbReference type="Rhea" id="RHEA-COMP:9702"/>
        <dbReference type="ChEBI" id="CHEBI:30616"/>
        <dbReference type="ChEBI" id="CHEBI:33019"/>
        <dbReference type="ChEBI" id="CHEBI:60039"/>
        <dbReference type="ChEBI" id="CHEBI:78442"/>
        <dbReference type="ChEBI" id="CHEBI:78532"/>
        <dbReference type="ChEBI" id="CHEBI:456215"/>
        <dbReference type="EC" id="6.1.1.15"/>
    </reaction>
</comment>
<evidence type="ECO:0000256" key="9">
    <source>
        <dbReference type="SAM" id="MobiDB-lite"/>
    </source>
</evidence>
<evidence type="ECO:0000259" key="10">
    <source>
        <dbReference type="PROSITE" id="PS50862"/>
    </source>
</evidence>
<evidence type="ECO:0000256" key="5">
    <source>
        <dbReference type="ARBA" id="ARBA00022917"/>
    </source>
</evidence>
<protein>
    <recommendedName>
        <fullName evidence="1">proline--tRNA ligase</fullName>
        <ecNumber evidence="1">6.1.1.15</ecNumber>
    </recommendedName>
    <alternativeName>
        <fullName evidence="7">Prolyl-tRNA synthetase</fullName>
    </alternativeName>
</protein>
<dbReference type="EMBL" id="UINC01200189">
    <property type="protein sequence ID" value="SVE18961.1"/>
    <property type="molecule type" value="Genomic_DNA"/>
</dbReference>
<dbReference type="InterPro" id="IPR002314">
    <property type="entry name" value="aa-tRNA-synt_IIb"/>
</dbReference>
<accession>A0A383BGL5</accession>
<feature type="compositionally biased region" description="Basic and acidic residues" evidence="9">
    <location>
        <begin position="200"/>
        <end position="217"/>
    </location>
</feature>
<dbReference type="InterPro" id="IPR006195">
    <property type="entry name" value="aa-tRNA-synth_II"/>
</dbReference>
<dbReference type="GO" id="GO:0005524">
    <property type="term" value="F:ATP binding"/>
    <property type="evidence" value="ECO:0007669"/>
    <property type="project" value="UniProtKB-KW"/>
</dbReference>
<evidence type="ECO:0000256" key="2">
    <source>
        <dbReference type="ARBA" id="ARBA00022598"/>
    </source>
</evidence>
<dbReference type="EC" id="6.1.1.15" evidence="1"/>
<feature type="non-terminal residue" evidence="11">
    <location>
        <position position="246"/>
    </location>
</feature>
<evidence type="ECO:0000256" key="1">
    <source>
        <dbReference type="ARBA" id="ARBA00012831"/>
    </source>
</evidence>
<feature type="non-terminal residue" evidence="11">
    <location>
        <position position="1"/>
    </location>
</feature>
<keyword evidence="5" id="KW-0648">Protein biosynthesis</keyword>
<evidence type="ECO:0000256" key="7">
    <source>
        <dbReference type="ARBA" id="ARBA00029731"/>
    </source>
</evidence>
<proteinExistence type="predicted"/>
<keyword evidence="2" id="KW-0436">Ligase</keyword>
<evidence type="ECO:0000256" key="8">
    <source>
        <dbReference type="ARBA" id="ARBA00047671"/>
    </source>
</evidence>
<dbReference type="NCBIfam" id="TIGR00409">
    <property type="entry name" value="proS_fam_II"/>
    <property type="match status" value="1"/>
</dbReference>
<evidence type="ECO:0000256" key="4">
    <source>
        <dbReference type="ARBA" id="ARBA00022840"/>
    </source>
</evidence>
<reference evidence="11" key="1">
    <citation type="submission" date="2018-05" db="EMBL/GenBank/DDBJ databases">
        <authorList>
            <person name="Lanie J.A."/>
            <person name="Ng W.-L."/>
            <person name="Kazmierczak K.M."/>
            <person name="Andrzejewski T.M."/>
            <person name="Davidsen T.M."/>
            <person name="Wayne K.J."/>
            <person name="Tettelin H."/>
            <person name="Glass J.I."/>
            <person name="Rusch D."/>
            <person name="Podicherti R."/>
            <person name="Tsui H.-C.T."/>
            <person name="Winkler M.E."/>
        </authorList>
    </citation>
    <scope>NUCLEOTIDE SEQUENCE</scope>
</reference>
<evidence type="ECO:0000313" key="11">
    <source>
        <dbReference type="EMBL" id="SVE18961.1"/>
    </source>
</evidence>